<dbReference type="EMBL" id="FTOR01000004">
    <property type="protein sequence ID" value="SIT13436.1"/>
    <property type="molecule type" value="Genomic_DNA"/>
</dbReference>
<gene>
    <name evidence="2" type="ORF">SAMN05421788_10411</name>
</gene>
<dbReference type="RefSeq" id="WP_076379378.1">
    <property type="nucleotide sequence ID" value="NZ_AP017422.1"/>
</dbReference>
<keyword evidence="3" id="KW-1185">Reference proteome</keyword>
<evidence type="ECO:0000313" key="3">
    <source>
        <dbReference type="Proteomes" id="UP000186917"/>
    </source>
</evidence>
<dbReference type="STRING" id="477680.SAMN05421788_10411"/>
<dbReference type="AlphaFoldDB" id="A0A1N7PS97"/>
<evidence type="ECO:0000313" key="2">
    <source>
        <dbReference type="EMBL" id="SIT13436.1"/>
    </source>
</evidence>
<protein>
    <recommendedName>
        <fullName evidence="4">Outer membrane lipoprotein-sorting protein</fullName>
    </recommendedName>
</protein>
<dbReference type="SUPFAM" id="SSF89392">
    <property type="entry name" value="Prokaryotic lipoproteins and lipoprotein localization factors"/>
    <property type="match status" value="1"/>
</dbReference>
<accession>A0A1N7PS97</accession>
<proteinExistence type="predicted"/>
<evidence type="ECO:0008006" key="4">
    <source>
        <dbReference type="Google" id="ProtNLM"/>
    </source>
</evidence>
<sequence length="238" mass="27098">MKKLTCLGIALLVIVVLPAFKPASYVIDRIYAELETRQLKGDKYVTFKGEICYDGNGDMTMHYSHPRNYVLLSNKTGEVKMYDPGANTVALTQSTLFSSHTSQFYYFCAGKMADMGLSELGYVQEKVYAEKDLIISLWKPKAPDKKKQVQQVKLVHQNGNPIYMHYQNGAGAIIRKVYYYAFTTLEDMSFPSTTTEIAYEGKDSAVTKTVYRNFKLNQQANSPYFTYKIPANAKIQRF</sequence>
<reference evidence="3" key="1">
    <citation type="submission" date="2017-01" db="EMBL/GenBank/DDBJ databases">
        <authorList>
            <person name="Varghese N."/>
            <person name="Submissions S."/>
        </authorList>
    </citation>
    <scope>NUCLEOTIDE SEQUENCE [LARGE SCALE GENOMIC DNA]</scope>
    <source>
        <strain evidence="3">DSM 21054</strain>
    </source>
</reference>
<evidence type="ECO:0000256" key="1">
    <source>
        <dbReference type="ARBA" id="ARBA00022729"/>
    </source>
</evidence>
<name>A0A1N7PS97_9BACT</name>
<dbReference type="Gene3D" id="2.50.20.10">
    <property type="entry name" value="Lipoprotein localisation LolA/LolB/LppX"/>
    <property type="match status" value="1"/>
</dbReference>
<dbReference type="OrthoDB" id="1117543at2"/>
<keyword evidence="1" id="KW-0732">Signal</keyword>
<dbReference type="Proteomes" id="UP000186917">
    <property type="component" value="Unassembled WGS sequence"/>
</dbReference>
<dbReference type="InterPro" id="IPR029046">
    <property type="entry name" value="LolA/LolB/LppX"/>
</dbReference>
<organism evidence="2 3">
    <name type="scientific">Filimonas lacunae</name>
    <dbReference type="NCBI Taxonomy" id="477680"/>
    <lineage>
        <taxon>Bacteria</taxon>
        <taxon>Pseudomonadati</taxon>
        <taxon>Bacteroidota</taxon>
        <taxon>Chitinophagia</taxon>
        <taxon>Chitinophagales</taxon>
        <taxon>Chitinophagaceae</taxon>
        <taxon>Filimonas</taxon>
    </lineage>
</organism>